<comment type="function">
    <text evidence="4">Lytic transglycosylase with a strong preference for naked glycan strands that lack stem peptides.</text>
</comment>
<keyword evidence="3 4" id="KW-0961">Cell wall biogenesis/degradation</keyword>
<evidence type="ECO:0000256" key="5">
    <source>
        <dbReference type="RuleBase" id="RU003495"/>
    </source>
</evidence>
<dbReference type="PANTHER" id="PTHR34183">
    <property type="entry name" value="ENDOLYTIC PEPTIDOGLYCAN TRANSGLYCOSYLASE RLPA"/>
    <property type="match status" value="1"/>
</dbReference>
<dbReference type="PANTHER" id="PTHR34183:SF1">
    <property type="entry name" value="ENDOLYTIC PEPTIDOGLYCAN TRANSGLYCOSYLASE RLPA"/>
    <property type="match status" value="1"/>
</dbReference>
<dbReference type="GO" id="GO:0042834">
    <property type="term" value="F:peptidoglycan binding"/>
    <property type="evidence" value="ECO:0007669"/>
    <property type="project" value="InterPro"/>
</dbReference>
<evidence type="ECO:0000259" key="6">
    <source>
        <dbReference type="PROSITE" id="PS51724"/>
    </source>
</evidence>
<dbReference type="AlphaFoldDB" id="A0A1V8M3N8"/>
<accession>A0A1V8M3N8</accession>
<comment type="caution">
    <text evidence="7">The sequence shown here is derived from an EMBL/GenBank/DDBJ whole genome shotgun (WGS) entry which is preliminary data.</text>
</comment>
<dbReference type="FunFam" id="2.40.40.10:FF:000003">
    <property type="entry name" value="Endolytic peptidoglycan transglycosylase RlpA"/>
    <property type="match status" value="1"/>
</dbReference>
<dbReference type="GO" id="GO:0009279">
    <property type="term" value="C:cell outer membrane"/>
    <property type="evidence" value="ECO:0007669"/>
    <property type="project" value="TreeGrafter"/>
</dbReference>
<evidence type="ECO:0000313" key="7">
    <source>
        <dbReference type="EMBL" id="OQK16174.1"/>
    </source>
</evidence>
<name>A0A1V8M3N8_9GAMM</name>
<evidence type="ECO:0000256" key="1">
    <source>
        <dbReference type="ARBA" id="ARBA00022729"/>
    </source>
</evidence>
<dbReference type="RefSeq" id="WP_080523552.1">
    <property type="nucleotide sequence ID" value="NZ_LPUF01000002.1"/>
</dbReference>
<dbReference type="InterPro" id="IPR009009">
    <property type="entry name" value="RlpA-like_DPBB"/>
</dbReference>
<keyword evidence="8" id="KW-1185">Reference proteome</keyword>
<dbReference type="GO" id="GO:0008932">
    <property type="term" value="F:lytic endotransglycosylase activity"/>
    <property type="evidence" value="ECO:0007669"/>
    <property type="project" value="UniProtKB-UniRule"/>
</dbReference>
<comment type="subcellular location">
    <subcellularLocation>
        <location evidence="4">Cell membrane</location>
        <topology evidence="4">Lipid-anchor</topology>
    </subcellularLocation>
</comment>
<dbReference type="EMBL" id="LPUF01000002">
    <property type="protein sequence ID" value="OQK16174.1"/>
    <property type="molecule type" value="Genomic_DNA"/>
</dbReference>
<gene>
    <name evidence="4" type="primary">rlpA</name>
    <name evidence="7" type="ORF">AU255_13815</name>
</gene>
<feature type="domain" description="SPOR" evidence="6">
    <location>
        <begin position="181"/>
        <end position="261"/>
    </location>
</feature>
<proteinExistence type="inferred from homology"/>
<comment type="similarity">
    <text evidence="4 5">Belongs to the RlpA family.</text>
</comment>
<keyword evidence="4" id="KW-1003">Cell membrane</keyword>
<keyword evidence="1" id="KW-0732">Signal</keyword>
<dbReference type="HAMAP" id="MF_02071">
    <property type="entry name" value="RlpA"/>
    <property type="match status" value="1"/>
</dbReference>
<dbReference type="SUPFAM" id="SSF110997">
    <property type="entry name" value="Sporulation related repeat"/>
    <property type="match status" value="1"/>
</dbReference>
<dbReference type="OrthoDB" id="9779128at2"/>
<keyword evidence="4" id="KW-0449">Lipoprotein</keyword>
<dbReference type="InterPro" id="IPR012997">
    <property type="entry name" value="RplA"/>
</dbReference>
<dbReference type="GO" id="GO:0000270">
    <property type="term" value="P:peptidoglycan metabolic process"/>
    <property type="evidence" value="ECO:0007669"/>
    <property type="project" value="UniProtKB-UniRule"/>
</dbReference>
<keyword evidence="2 4" id="KW-0456">Lyase</keyword>
<dbReference type="CDD" id="cd22268">
    <property type="entry name" value="DPBB_RlpA-like"/>
    <property type="match status" value="1"/>
</dbReference>
<dbReference type="InterPro" id="IPR007730">
    <property type="entry name" value="SPOR-like_dom"/>
</dbReference>
<evidence type="ECO:0000256" key="3">
    <source>
        <dbReference type="ARBA" id="ARBA00023316"/>
    </source>
</evidence>
<dbReference type="InterPro" id="IPR036908">
    <property type="entry name" value="RlpA-like_sf"/>
</dbReference>
<keyword evidence="4" id="KW-0564">Palmitate</keyword>
<dbReference type="InterPro" id="IPR036680">
    <property type="entry name" value="SPOR-like_sf"/>
</dbReference>
<dbReference type="Gene3D" id="3.30.70.1070">
    <property type="entry name" value="Sporulation related repeat"/>
    <property type="match status" value="1"/>
</dbReference>
<dbReference type="PROSITE" id="PS51257">
    <property type="entry name" value="PROKAR_LIPOPROTEIN"/>
    <property type="match status" value="1"/>
</dbReference>
<dbReference type="STRING" id="1420851.AU255_13815"/>
<dbReference type="PROSITE" id="PS51724">
    <property type="entry name" value="SPOR"/>
    <property type="match status" value="1"/>
</dbReference>
<reference evidence="7 8" key="1">
    <citation type="submission" date="2015-12" db="EMBL/GenBank/DDBJ databases">
        <authorList>
            <person name="Shamseldin A."/>
            <person name="Moawad H."/>
            <person name="Abd El-Rahim W.M."/>
            <person name="Sadowsky M.J."/>
        </authorList>
    </citation>
    <scope>NUCLEOTIDE SEQUENCE [LARGE SCALE GENOMIC DNA]</scope>
    <source>
        <strain evidence="7 8">WF1</strain>
    </source>
</reference>
<dbReference type="GO" id="GO:0005886">
    <property type="term" value="C:plasma membrane"/>
    <property type="evidence" value="ECO:0007669"/>
    <property type="project" value="UniProtKB-SubCell"/>
</dbReference>
<dbReference type="Pfam" id="PF03330">
    <property type="entry name" value="DPBB_1"/>
    <property type="match status" value="1"/>
</dbReference>
<dbReference type="GO" id="GO:0071555">
    <property type="term" value="P:cell wall organization"/>
    <property type="evidence" value="ECO:0007669"/>
    <property type="project" value="UniProtKB-KW"/>
</dbReference>
<dbReference type="SUPFAM" id="SSF50685">
    <property type="entry name" value="Barwin-like endoglucanases"/>
    <property type="match status" value="1"/>
</dbReference>
<evidence type="ECO:0000256" key="2">
    <source>
        <dbReference type="ARBA" id="ARBA00023239"/>
    </source>
</evidence>
<organism evidence="7 8">
    <name type="scientific">Methyloprofundus sedimenti</name>
    <dbReference type="NCBI Taxonomy" id="1420851"/>
    <lineage>
        <taxon>Bacteria</taxon>
        <taxon>Pseudomonadati</taxon>
        <taxon>Pseudomonadota</taxon>
        <taxon>Gammaproteobacteria</taxon>
        <taxon>Methylococcales</taxon>
        <taxon>Methylococcaceae</taxon>
        <taxon>Methyloprofundus</taxon>
    </lineage>
</organism>
<dbReference type="InterPro" id="IPR034718">
    <property type="entry name" value="RlpA"/>
</dbReference>
<sequence length="261" mass="28546">MNKVFLILLAAWLSACSVPQKSNPLVIDGRPEDISMDVSAIPDAIPRYEPWSASVNPESYVVLGETYHVQPSNKGYRQQGIASWYGTKFHQKNTATGEVYDMWAMTAAHKTLPIPSYVQVTNLDNQRSVIVRLNDRGPFHDHRIIDLSFAAAAKLGLAKAGTGFVDVVAIQPGDNKVDIDAALAKKIYYQIGAFATQENAVLLQEQITAAALSKSRIMPSETLESKLFKVQIGPISSVTEADDISAKLTEIGIKNGHYISE</sequence>
<evidence type="ECO:0000256" key="4">
    <source>
        <dbReference type="HAMAP-Rule" id="MF_02071"/>
    </source>
</evidence>
<keyword evidence="4" id="KW-0472">Membrane</keyword>
<evidence type="ECO:0000313" key="8">
    <source>
        <dbReference type="Proteomes" id="UP000191980"/>
    </source>
</evidence>
<dbReference type="Proteomes" id="UP000191980">
    <property type="component" value="Unassembled WGS sequence"/>
</dbReference>
<dbReference type="Pfam" id="PF05036">
    <property type="entry name" value="SPOR"/>
    <property type="match status" value="1"/>
</dbReference>
<dbReference type="NCBIfam" id="TIGR00413">
    <property type="entry name" value="rlpA"/>
    <property type="match status" value="1"/>
</dbReference>
<protein>
    <recommendedName>
        <fullName evidence="4">Endolytic peptidoglycan transglycosylase RlpA</fullName>
        <ecNumber evidence="4">4.2.2.-</ecNumber>
    </recommendedName>
</protein>
<dbReference type="Gene3D" id="2.40.40.10">
    <property type="entry name" value="RlpA-like domain"/>
    <property type="match status" value="1"/>
</dbReference>
<dbReference type="EC" id="4.2.2.-" evidence="4"/>